<dbReference type="GO" id="GO:0016020">
    <property type="term" value="C:membrane"/>
    <property type="evidence" value="ECO:0007669"/>
    <property type="project" value="UniProtKB-SubCell"/>
</dbReference>
<organism evidence="3 4">
    <name type="scientific">Hevea brasiliensis</name>
    <name type="common">Para rubber tree</name>
    <name type="synonym">Siphonia brasiliensis</name>
    <dbReference type="NCBI Taxonomy" id="3981"/>
    <lineage>
        <taxon>Eukaryota</taxon>
        <taxon>Viridiplantae</taxon>
        <taxon>Streptophyta</taxon>
        <taxon>Embryophyta</taxon>
        <taxon>Tracheophyta</taxon>
        <taxon>Spermatophyta</taxon>
        <taxon>Magnoliopsida</taxon>
        <taxon>eudicotyledons</taxon>
        <taxon>Gunneridae</taxon>
        <taxon>Pentapetalae</taxon>
        <taxon>rosids</taxon>
        <taxon>fabids</taxon>
        <taxon>Malpighiales</taxon>
        <taxon>Euphorbiaceae</taxon>
        <taxon>Crotonoideae</taxon>
        <taxon>Micrandreae</taxon>
        <taxon>Hevea</taxon>
    </lineage>
</organism>
<evidence type="ECO:0000259" key="2">
    <source>
        <dbReference type="Pfam" id="PF12076"/>
    </source>
</evidence>
<proteinExistence type="predicted"/>
<comment type="caution">
    <text evidence="3">The sequence shown here is derived from an EMBL/GenBank/DDBJ whole genome shotgun (WGS) entry which is preliminary data.</text>
</comment>
<evidence type="ECO:0000313" key="4">
    <source>
        <dbReference type="Proteomes" id="UP000467840"/>
    </source>
</evidence>
<sequence>MLFLTSNRRINQQGYDFKQIDNEWDWDNFILLQALIASLACYTFPPFIDNVPLWNTKGLITVLGDCLIAIHDQPRVAAILAGGFMVTLTMWARAKTFLISFYNLRGRLHATWAVPRFGFQYFLPFAQEGINKHIEEAILRADRDGVKVISLAALNKMLTLSTERFQKIQKEATLDCQSYLVQVTNTRQQKLQVYNGQRSGPCMPCRRVVHLLEGWDHHEVGAIDVDRIDLVWNAALKHGLKPVSRLTK</sequence>
<dbReference type="EMBL" id="JAAGAX010000006">
    <property type="protein sequence ID" value="KAF2310376.1"/>
    <property type="molecule type" value="Genomic_DNA"/>
</dbReference>
<dbReference type="Proteomes" id="UP000467840">
    <property type="component" value="Chromosome 14"/>
</dbReference>
<dbReference type="Pfam" id="PF12076">
    <property type="entry name" value="CER1-like_C"/>
    <property type="match status" value="1"/>
</dbReference>
<dbReference type="AlphaFoldDB" id="A0A6A6MDR3"/>
<accession>A0A6A6MDR3</accession>
<feature type="domain" description="Very-long-chain aldehyde decarbonylase CER1-like C-terminal" evidence="2">
    <location>
        <begin position="208"/>
        <end position="242"/>
    </location>
</feature>
<evidence type="ECO:0000313" key="3">
    <source>
        <dbReference type="EMBL" id="KAF2310376.1"/>
    </source>
</evidence>
<evidence type="ECO:0000256" key="1">
    <source>
        <dbReference type="ARBA" id="ARBA00004141"/>
    </source>
</evidence>
<protein>
    <recommendedName>
        <fullName evidence="2">Very-long-chain aldehyde decarbonylase CER1-like C-terminal domain-containing protein</fullName>
    </recommendedName>
</protein>
<reference evidence="3 4" key="1">
    <citation type="journal article" date="2020" name="Mol. Plant">
        <title>The Chromosome-Based Rubber Tree Genome Provides New Insights into Spurge Genome Evolution and Rubber Biosynthesis.</title>
        <authorList>
            <person name="Liu J."/>
            <person name="Shi C."/>
            <person name="Shi C.C."/>
            <person name="Li W."/>
            <person name="Zhang Q.J."/>
            <person name="Zhang Y."/>
            <person name="Li K."/>
            <person name="Lu H.F."/>
            <person name="Shi C."/>
            <person name="Zhu S.T."/>
            <person name="Xiao Z.Y."/>
            <person name="Nan H."/>
            <person name="Yue Y."/>
            <person name="Zhu X.G."/>
            <person name="Wu Y."/>
            <person name="Hong X.N."/>
            <person name="Fan G.Y."/>
            <person name="Tong Y."/>
            <person name="Zhang D."/>
            <person name="Mao C.L."/>
            <person name="Liu Y.L."/>
            <person name="Hao S.J."/>
            <person name="Liu W.Q."/>
            <person name="Lv M.Q."/>
            <person name="Zhang H.B."/>
            <person name="Liu Y."/>
            <person name="Hu-Tang G.R."/>
            <person name="Wang J.P."/>
            <person name="Wang J.H."/>
            <person name="Sun Y.H."/>
            <person name="Ni S.B."/>
            <person name="Chen W.B."/>
            <person name="Zhang X.C."/>
            <person name="Jiao Y.N."/>
            <person name="Eichler E.E."/>
            <person name="Li G.H."/>
            <person name="Liu X."/>
            <person name="Gao L.Z."/>
        </authorList>
    </citation>
    <scope>NUCLEOTIDE SEQUENCE [LARGE SCALE GENOMIC DNA]</scope>
    <source>
        <strain evidence="4">cv. GT1</strain>
        <tissue evidence="3">Leaf</tissue>
    </source>
</reference>
<name>A0A6A6MDR3_HEVBR</name>
<keyword evidence="4" id="KW-1185">Reference proteome</keyword>
<comment type="subcellular location">
    <subcellularLocation>
        <location evidence="1">Membrane</location>
        <topology evidence="1">Multi-pass membrane protein</topology>
    </subcellularLocation>
</comment>
<gene>
    <name evidence="3" type="ORF">GH714_008278</name>
</gene>
<dbReference type="InterPro" id="IPR021940">
    <property type="entry name" value="CER1-like_C"/>
</dbReference>